<dbReference type="PANTHER" id="PTHR24173">
    <property type="entry name" value="ANKYRIN REPEAT CONTAINING"/>
    <property type="match status" value="1"/>
</dbReference>
<evidence type="ECO:0000313" key="4">
    <source>
        <dbReference type="EMBL" id="CAJ1099294.1"/>
    </source>
</evidence>
<dbReference type="PANTHER" id="PTHR24173:SF74">
    <property type="entry name" value="ANKYRIN REPEAT DOMAIN-CONTAINING PROTEIN 16"/>
    <property type="match status" value="1"/>
</dbReference>
<dbReference type="SUPFAM" id="SSF48403">
    <property type="entry name" value="Ankyrin repeat"/>
    <property type="match status" value="1"/>
</dbReference>
<keyword evidence="1" id="KW-0677">Repeat</keyword>
<evidence type="ECO:0000256" key="2">
    <source>
        <dbReference type="ARBA" id="ARBA00023043"/>
    </source>
</evidence>
<reference evidence="4" key="1">
    <citation type="submission" date="2023-08" db="EMBL/GenBank/DDBJ databases">
        <authorList>
            <person name="Alioto T."/>
            <person name="Alioto T."/>
            <person name="Gomez Garrido J."/>
        </authorList>
    </citation>
    <scope>NUCLEOTIDE SEQUENCE</scope>
</reference>
<evidence type="ECO:0000313" key="5">
    <source>
        <dbReference type="Proteomes" id="UP001162480"/>
    </source>
</evidence>
<feature type="repeat" description="ANK" evidence="3">
    <location>
        <begin position="42"/>
        <end position="75"/>
    </location>
</feature>
<sequence>MARHLLATRKQKLGESLDQFLNELKILAKDCDFVAVNPRSLNGRTPLHLACSQGYFHTVELLLGHNGIDANVVNNDGDTPLHEAVRERNNELVSLLLSKDPLLSYVVVCAIAPF</sequence>
<accession>A0AA36HIJ1</accession>
<dbReference type="InterPro" id="IPR036770">
    <property type="entry name" value="Ankyrin_rpt-contain_sf"/>
</dbReference>
<dbReference type="PROSITE" id="PS50088">
    <property type="entry name" value="ANK_REPEAT"/>
    <property type="match status" value="2"/>
</dbReference>
<dbReference type="InterPro" id="IPR002110">
    <property type="entry name" value="Ankyrin_rpt"/>
</dbReference>
<keyword evidence="2 3" id="KW-0040">ANK repeat</keyword>
<protein>
    <submittedName>
        <fullName evidence="4">E3 ubiquitin-protein ligase MIB2-like</fullName>
    </submittedName>
</protein>
<organism evidence="4 5">
    <name type="scientific">Octopus vulgaris</name>
    <name type="common">Common octopus</name>
    <dbReference type="NCBI Taxonomy" id="6645"/>
    <lineage>
        <taxon>Eukaryota</taxon>
        <taxon>Metazoa</taxon>
        <taxon>Spiralia</taxon>
        <taxon>Lophotrochozoa</taxon>
        <taxon>Mollusca</taxon>
        <taxon>Cephalopoda</taxon>
        <taxon>Coleoidea</taxon>
        <taxon>Octopodiformes</taxon>
        <taxon>Octopoda</taxon>
        <taxon>Incirrata</taxon>
        <taxon>Octopodidae</taxon>
        <taxon>Octopus</taxon>
    </lineage>
</organism>
<comment type="caution">
    <text evidence="4">The sequence shown here is derived from an EMBL/GenBank/DDBJ whole genome shotgun (WGS) entry which is preliminary data.</text>
</comment>
<dbReference type="EMBL" id="CATOCA020000001">
    <property type="protein sequence ID" value="CAJ1099294.1"/>
    <property type="molecule type" value="Genomic_DNA"/>
</dbReference>
<dbReference type="Gene3D" id="1.25.40.20">
    <property type="entry name" value="Ankyrin repeat-containing domain"/>
    <property type="match status" value="1"/>
</dbReference>
<name>A0AA36HIJ1_OCTVU</name>
<keyword evidence="5" id="KW-1185">Reference proteome</keyword>
<evidence type="ECO:0000256" key="3">
    <source>
        <dbReference type="PROSITE-ProRule" id="PRU00023"/>
    </source>
</evidence>
<feature type="repeat" description="ANK" evidence="3">
    <location>
        <begin position="76"/>
        <end position="99"/>
    </location>
</feature>
<dbReference type="Proteomes" id="UP001162480">
    <property type="component" value="Unassembled WGS sequence"/>
</dbReference>
<dbReference type="PROSITE" id="PS50297">
    <property type="entry name" value="ANK_REP_REGION"/>
    <property type="match status" value="2"/>
</dbReference>
<evidence type="ECO:0000256" key="1">
    <source>
        <dbReference type="ARBA" id="ARBA00022737"/>
    </source>
</evidence>
<proteinExistence type="predicted"/>
<dbReference type="AlphaFoldDB" id="A0AA36HIJ1"/>
<dbReference type="SMART" id="SM00248">
    <property type="entry name" value="ANK"/>
    <property type="match status" value="2"/>
</dbReference>
<dbReference type="Pfam" id="PF12796">
    <property type="entry name" value="Ank_2"/>
    <property type="match status" value="1"/>
</dbReference>
<gene>
    <name evidence="4" type="ORF">OCTVUL_1B030611</name>
</gene>